<dbReference type="KEGG" id="psez:HME7025_00486"/>
<organism evidence="7 8">
    <name type="scientific">Aquirufa nivalisilvae</name>
    <dbReference type="NCBI Taxonomy" id="2516557"/>
    <lineage>
        <taxon>Bacteria</taxon>
        <taxon>Pseudomonadati</taxon>
        <taxon>Bacteroidota</taxon>
        <taxon>Cytophagia</taxon>
        <taxon>Cytophagales</taxon>
        <taxon>Flectobacillaceae</taxon>
        <taxon>Aquirufa</taxon>
    </lineage>
</organism>
<keyword evidence="1 4" id="KW-0547">Nucleotide-binding</keyword>
<dbReference type="GO" id="GO:0006189">
    <property type="term" value="P:'de novo' IMP biosynthetic process"/>
    <property type="evidence" value="ECO:0007669"/>
    <property type="project" value="UniProtKB-UniRule"/>
</dbReference>
<proteinExistence type="inferred from homology"/>
<dbReference type="NCBIfam" id="TIGR01161">
    <property type="entry name" value="purK"/>
    <property type="match status" value="1"/>
</dbReference>
<evidence type="ECO:0000313" key="7">
    <source>
        <dbReference type="EMBL" id="AWL08358.1"/>
    </source>
</evidence>
<comment type="similarity">
    <text evidence="4 5">Belongs to the PurK/PurT family.</text>
</comment>
<dbReference type="InterPro" id="IPR011054">
    <property type="entry name" value="Rudment_hybrid_motif"/>
</dbReference>
<feature type="binding site" evidence="4">
    <location>
        <begin position="177"/>
        <end position="180"/>
    </location>
    <ligand>
        <name>ATP</name>
        <dbReference type="ChEBI" id="CHEBI:30616"/>
    </ligand>
</feature>
<evidence type="ECO:0000256" key="1">
    <source>
        <dbReference type="ARBA" id="ARBA00022741"/>
    </source>
</evidence>
<comment type="function">
    <text evidence="4">Catalyzes the ATP-dependent conversion of 5-aminoimidazole ribonucleotide (AIR) and HCO(3)(-) to N5-carboxyaminoimidazole ribonucleotide (N5-CAIR).</text>
</comment>
<dbReference type="PANTHER" id="PTHR11609:SF5">
    <property type="entry name" value="PHOSPHORIBOSYLAMINOIMIDAZOLE CARBOXYLASE"/>
    <property type="match status" value="1"/>
</dbReference>
<dbReference type="NCBIfam" id="NF004679">
    <property type="entry name" value="PRK06019.1-5"/>
    <property type="match status" value="1"/>
</dbReference>
<dbReference type="HAMAP" id="MF_01928">
    <property type="entry name" value="PurK"/>
    <property type="match status" value="1"/>
</dbReference>
<accession>A0A2S2DSM3</accession>
<dbReference type="InterPro" id="IPR011761">
    <property type="entry name" value="ATP-grasp"/>
</dbReference>
<dbReference type="UniPathway" id="UPA00074">
    <property type="reaction ID" value="UER00942"/>
</dbReference>
<name>A0A2S2DSM3_9BACT</name>
<dbReference type="AlphaFoldDB" id="A0A2S2DSM3"/>
<dbReference type="InterPro" id="IPR054350">
    <property type="entry name" value="PurT/PurK_preATP-grasp"/>
</dbReference>
<dbReference type="InterPro" id="IPR005875">
    <property type="entry name" value="PurK"/>
</dbReference>
<dbReference type="PANTHER" id="PTHR11609">
    <property type="entry name" value="PURINE BIOSYNTHESIS PROTEIN 6/7, PUR6/7"/>
    <property type="match status" value="1"/>
</dbReference>
<evidence type="ECO:0000259" key="6">
    <source>
        <dbReference type="PROSITE" id="PS50975"/>
    </source>
</evidence>
<dbReference type="SUPFAM" id="SSF56059">
    <property type="entry name" value="Glutathione synthetase ATP-binding domain-like"/>
    <property type="match status" value="1"/>
</dbReference>
<comment type="pathway">
    <text evidence="4 5">Purine metabolism; IMP biosynthesis via de novo pathway; 5-amino-1-(5-phospho-D-ribosyl)imidazole-4-carboxylate from 5-amino-1-(5-phospho-D-ribosyl)imidazole (N5-CAIR route): step 1/2.</text>
</comment>
<dbReference type="SUPFAM" id="SSF51246">
    <property type="entry name" value="Rudiment single hybrid motif"/>
    <property type="match status" value="1"/>
</dbReference>
<keyword evidence="8" id="KW-1185">Reference proteome</keyword>
<dbReference type="EC" id="6.3.4.18" evidence="4 5"/>
<feature type="binding site" evidence="4">
    <location>
        <position position="108"/>
    </location>
    <ligand>
        <name>ATP</name>
        <dbReference type="ChEBI" id="CHEBI:30616"/>
    </ligand>
</feature>
<comment type="subunit">
    <text evidence="4 5">Homodimer.</text>
</comment>
<dbReference type="RefSeq" id="WP_109322113.1">
    <property type="nucleotide sequence ID" value="NZ_CP029346.1"/>
</dbReference>
<feature type="binding site" evidence="4">
    <location>
        <position position="185"/>
    </location>
    <ligand>
        <name>ATP</name>
        <dbReference type="ChEBI" id="CHEBI:30616"/>
    </ligand>
</feature>
<dbReference type="InterPro" id="IPR040686">
    <property type="entry name" value="PurK_C"/>
</dbReference>
<evidence type="ECO:0000256" key="4">
    <source>
        <dbReference type="HAMAP-Rule" id="MF_01928"/>
    </source>
</evidence>
<reference evidence="8" key="1">
    <citation type="submission" date="2018-05" db="EMBL/GenBank/DDBJ databases">
        <title>Pseudarcicella sp. HME7025 Genome sequencing and assembly.</title>
        <authorList>
            <person name="Kim H."/>
            <person name="Kang H."/>
            <person name="Joh K."/>
        </authorList>
    </citation>
    <scope>NUCLEOTIDE SEQUENCE [LARGE SCALE GENOMIC DNA]</scope>
    <source>
        <strain evidence="8">HME7025</strain>
    </source>
</reference>
<feature type="binding site" evidence="4">
    <location>
        <begin position="264"/>
        <end position="265"/>
    </location>
    <ligand>
        <name>ATP</name>
        <dbReference type="ChEBI" id="CHEBI:30616"/>
    </ligand>
</feature>
<sequence>MEFMYQDLPKIGLLGGGQLGRMLLQAGIDLDFQISCLDPDPEAPCHRLAYEFTQGSFQDFDTVYQFGQAHDLISIEIEHVNIDALEKLASEGKQVYPQPHLLRMIQDKRTQKQFFQQYGFPSADFRLIESREEINQHLDFLPAYQKLGKGGYDGKGVQLIADASQIVEGFDAPGLLEKAVDFDKELAVIVARNIHGEVKAFPAVEMVFHPVQNLVEFLISPAAISDEIEAQAVDIATRLIQEMKMVGLLAVEMFLTRDGQVLINEIAPRPHNSGHQTIRANTTSQYEQHLRAIAGLPLGDTSTTVFAGMLNLLGEAGYTGKVKYEGLEEALAIPGVFPFLYGKKITKPFRKMGHVSIIGESREEVEEKANQIKKIIRVIS</sequence>
<evidence type="ECO:0000256" key="3">
    <source>
        <dbReference type="ARBA" id="ARBA00022840"/>
    </source>
</evidence>
<feature type="domain" description="ATP-grasp" evidence="6">
    <location>
        <begin position="112"/>
        <end position="294"/>
    </location>
</feature>
<dbReference type="OrthoDB" id="9804625at2"/>
<dbReference type="EMBL" id="CP029346">
    <property type="protein sequence ID" value="AWL08358.1"/>
    <property type="molecule type" value="Genomic_DNA"/>
</dbReference>
<dbReference type="PROSITE" id="PS50975">
    <property type="entry name" value="ATP_GRASP"/>
    <property type="match status" value="1"/>
</dbReference>
<dbReference type="InterPro" id="IPR003135">
    <property type="entry name" value="ATP-grasp_carboxylate-amine"/>
</dbReference>
<feature type="binding site" evidence="4">
    <location>
        <position position="146"/>
    </location>
    <ligand>
        <name>ATP</name>
        <dbReference type="ChEBI" id="CHEBI:30616"/>
    </ligand>
</feature>
<dbReference type="Pfam" id="PF22660">
    <property type="entry name" value="RS_preATP-grasp-like"/>
    <property type="match status" value="1"/>
</dbReference>
<comment type="catalytic activity">
    <reaction evidence="4 5">
        <text>5-amino-1-(5-phospho-beta-D-ribosyl)imidazole + hydrogencarbonate + ATP = 5-carboxyamino-1-(5-phospho-D-ribosyl)imidazole + ADP + phosphate + 2 H(+)</text>
        <dbReference type="Rhea" id="RHEA:19317"/>
        <dbReference type="ChEBI" id="CHEBI:15378"/>
        <dbReference type="ChEBI" id="CHEBI:17544"/>
        <dbReference type="ChEBI" id="CHEBI:30616"/>
        <dbReference type="ChEBI" id="CHEBI:43474"/>
        <dbReference type="ChEBI" id="CHEBI:58730"/>
        <dbReference type="ChEBI" id="CHEBI:137981"/>
        <dbReference type="ChEBI" id="CHEBI:456216"/>
        <dbReference type="EC" id="6.3.4.18"/>
    </reaction>
</comment>
<dbReference type="GO" id="GO:0005524">
    <property type="term" value="F:ATP binding"/>
    <property type="evidence" value="ECO:0007669"/>
    <property type="project" value="UniProtKB-UniRule"/>
</dbReference>
<evidence type="ECO:0000256" key="5">
    <source>
        <dbReference type="RuleBase" id="RU361200"/>
    </source>
</evidence>
<evidence type="ECO:0000256" key="2">
    <source>
        <dbReference type="ARBA" id="ARBA00022755"/>
    </source>
</evidence>
<dbReference type="Gene3D" id="3.30.470.20">
    <property type="entry name" value="ATP-grasp fold, B domain"/>
    <property type="match status" value="1"/>
</dbReference>
<comment type="function">
    <text evidence="5">Catalyzes the ATP-dependent conversion of 5-aminoimidazole ribonucleotide (AIR) and HCO(3)- to N5-carboxyaminoimidazole ribonucleotide (N5-CAIR).</text>
</comment>
<dbReference type="InterPro" id="IPR016185">
    <property type="entry name" value="PreATP-grasp_dom_sf"/>
</dbReference>
<protein>
    <recommendedName>
        <fullName evidence="4 5">N5-carboxyaminoimidazole ribonucleotide synthase</fullName>
        <shortName evidence="4 5">N5-CAIR synthase</shortName>
        <ecNumber evidence="4 5">6.3.4.18</ecNumber>
    </recommendedName>
    <alternativeName>
        <fullName evidence="4 5">5-(carboxyamino)imidazole ribonucleotide synthetase</fullName>
    </alternativeName>
</protein>
<dbReference type="InterPro" id="IPR013815">
    <property type="entry name" value="ATP_grasp_subdomain_1"/>
</dbReference>
<dbReference type="Gene3D" id="3.30.1490.20">
    <property type="entry name" value="ATP-grasp fold, A domain"/>
    <property type="match status" value="1"/>
</dbReference>
<dbReference type="GO" id="GO:0046872">
    <property type="term" value="F:metal ion binding"/>
    <property type="evidence" value="ECO:0007669"/>
    <property type="project" value="InterPro"/>
</dbReference>
<keyword evidence="2 4" id="KW-0658">Purine biosynthesis</keyword>
<comment type="caution">
    <text evidence="4">Lacks conserved residue(s) required for the propagation of feature annotation.</text>
</comment>
<dbReference type="GO" id="GO:0034028">
    <property type="term" value="F:5-(carboxyamino)imidazole ribonucleotide synthase activity"/>
    <property type="evidence" value="ECO:0007669"/>
    <property type="project" value="UniProtKB-UniRule"/>
</dbReference>
<dbReference type="Proteomes" id="UP000245468">
    <property type="component" value="Chromosome"/>
</dbReference>
<keyword evidence="3 4" id="KW-0067">ATP-binding</keyword>
<dbReference type="SUPFAM" id="SSF52440">
    <property type="entry name" value="PreATP-grasp domain"/>
    <property type="match status" value="1"/>
</dbReference>
<dbReference type="Pfam" id="PF02222">
    <property type="entry name" value="ATP-grasp"/>
    <property type="match status" value="1"/>
</dbReference>
<gene>
    <name evidence="4 5 7" type="primary">purK</name>
    <name evidence="7" type="ORF">HME7025_00486</name>
</gene>
<dbReference type="GO" id="GO:0004638">
    <property type="term" value="F:phosphoribosylaminoimidazole carboxylase activity"/>
    <property type="evidence" value="ECO:0007669"/>
    <property type="project" value="InterPro"/>
</dbReference>
<evidence type="ECO:0000313" key="8">
    <source>
        <dbReference type="Proteomes" id="UP000245468"/>
    </source>
</evidence>
<dbReference type="Gene3D" id="3.40.50.20">
    <property type="match status" value="1"/>
</dbReference>
<dbReference type="GO" id="GO:0005829">
    <property type="term" value="C:cytosol"/>
    <property type="evidence" value="ECO:0007669"/>
    <property type="project" value="TreeGrafter"/>
</dbReference>
<dbReference type="Pfam" id="PF17769">
    <property type="entry name" value="PurK_C"/>
    <property type="match status" value="1"/>
</dbReference>
<keyword evidence="4 5" id="KW-0436">Ligase</keyword>